<dbReference type="PROSITE" id="PS51257">
    <property type="entry name" value="PROKAR_LIPOPROTEIN"/>
    <property type="match status" value="1"/>
</dbReference>
<keyword evidence="2" id="KW-1185">Reference proteome</keyword>
<organism evidence="1 2">
    <name type="scientific">Flavobacterium qiangtangense</name>
    <dbReference type="NCBI Taxonomy" id="1442595"/>
    <lineage>
        <taxon>Bacteria</taxon>
        <taxon>Pseudomonadati</taxon>
        <taxon>Bacteroidota</taxon>
        <taxon>Flavobacteriia</taxon>
        <taxon>Flavobacteriales</taxon>
        <taxon>Flavobacteriaceae</taxon>
        <taxon>Flavobacterium</taxon>
    </lineage>
</organism>
<gene>
    <name evidence="1" type="ORF">ACFPVY_00535</name>
</gene>
<reference evidence="2" key="1">
    <citation type="journal article" date="2019" name="Int. J. Syst. Evol. Microbiol.">
        <title>The Global Catalogue of Microorganisms (GCM) 10K type strain sequencing project: providing services to taxonomists for standard genome sequencing and annotation.</title>
        <authorList>
            <consortium name="The Broad Institute Genomics Platform"/>
            <consortium name="The Broad Institute Genome Sequencing Center for Infectious Disease"/>
            <person name="Wu L."/>
            <person name="Ma J."/>
        </authorList>
    </citation>
    <scope>NUCLEOTIDE SEQUENCE [LARGE SCALE GENOMIC DNA]</scope>
    <source>
        <strain evidence="2">CCUG 49679</strain>
    </source>
</reference>
<proteinExistence type="predicted"/>
<dbReference type="RefSeq" id="WP_379789722.1">
    <property type="nucleotide sequence ID" value="NZ_JBHSQB010000003.1"/>
</dbReference>
<evidence type="ECO:0000313" key="1">
    <source>
        <dbReference type="EMBL" id="MFC6095118.1"/>
    </source>
</evidence>
<sequence length="252" mass="28920">MKKYTIKNYHFLFLAITLISISSCHDVAKKEAIDENTGIETAAVNVVEEIAVREETGKKIADFIPEGYKIFEEIHGDLNNDQIEDCVVIIKRTNKENFVVDEYRGELDRNRRGIIVLLKKGQNYVLASKNYDCFSSENEEGGAYYAPELSVEIKKGKIYVHYAHGRYGFWSYTFRIKNNDFDLIGYDSSNNFGPRVDSEISINFLTKKKITKTNTNPEGEGGDEVFEEVIENIKLKKPLKLSEIKDFDELEV</sequence>
<dbReference type="EMBL" id="JBHSQB010000003">
    <property type="protein sequence ID" value="MFC6095118.1"/>
    <property type="molecule type" value="Genomic_DNA"/>
</dbReference>
<name>A0ABW1PJ68_9FLAO</name>
<protein>
    <recommendedName>
        <fullName evidence="3">Lipoprotein</fullName>
    </recommendedName>
</protein>
<accession>A0ABW1PJ68</accession>
<dbReference type="Proteomes" id="UP001596287">
    <property type="component" value="Unassembled WGS sequence"/>
</dbReference>
<evidence type="ECO:0000313" key="2">
    <source>
        <dbReference type="Proteomes" id="UP001596287"/>
    </source>
</evidence>
<evidence type="ECO:0008006" key="3">
    <source>
        <dbReference type="Google" id="ProtNLM"/>
    </source>
</evidence>
<comment type="caution">
    <text evidence="1">The sequence shown here is derived from an EMBL/GenBank/DDBJ whole genome shotgun (WGS) entry which is preliminary data.</text>
</comment>